<dbReference type="AlphaFoldDB" id="A0AAD4E399"/>
<evidence type="ECO:0000256" key="1">
    <source>
        <dbReference type="SAM" id="Phobius"/>
    </source>
</evidence>
<dbReference type="EMBL" id="JABBWK010000044">
    <property type="protein sequence ID" value="KAG1897709.1"/>
    <property type="molecule type" value="Genomic_DNA"/>
</dbReference>
<name>A0AAD4E399_9AGAM</name>
<proteinExistence type="predicted"/>
<sequence length="257" mass="29277">MLVTMFAVHRLTTITGFQPPIHFLFSRTFLNKEPSRVSRVVDEDIQFVPLPLFTIFVNFTMHFIIPNIITRFLLLLRPSVPGCWSLVSHHRSCLVCRNPFTGCILFDGVRIVVTSSDVYLSLSLSVFESAGYHHCSFMRQLSHSSRQALSFACLLVQYPPWLFLSEEMIKSHLDAVLPLLYSRVSDMFQVCVSSVALSPTSSPPFPTISSNCVRLSSRSLCPKYWVNLHQRTSRLNVIVFFSRCSLLSLKMFMGKLS</sequence>
<keyword evidence="1" id="KW-0472">Membrane</keyword>
<dbReference type="RefSeq" id="XP_041223285.1">
    <property type="nucleotide sequence ID" value="XM_041372112.1"/>
</dbReference>
<accession>A0AAD4E399</accession>
<gene>
    <name evidence="2" type="ORF">F5891DRAFT_514657</name>
</gene>
<dbReference type="Proteomes" id="UP001195769">
    <property type="component" value="Unassembled WGS sequence"/>
</dbReference>
<reference evidence="2" key="1">
    <citation type="journal article" date="2020" name="New Phytol.">
        <title>Comparative genomics reveals dynamic genome evolution in host specialist ectomycorrhizal fungi.</title>
        <authorList>
            <person name="Lofgren L.A."/>
            <person name="Nguyen N.H."/>
            <person name="Vilgalys R."/>
            <person name="Ruytinx J."/>
            <person name="Liao H.L."/>
            <person name="Branco S."/>
            <person name="Kuo A."/>
            <person name="LaButti K."/>
            <person name="Lipzen A."/>
            <person name="Andreopoulos W."/>
            <person name="Pangilinan J."/>
            <person name="Riley R."/>
            <person name="Hundley H."/>
            <person name="Na H."/>
            <person name="Barry K."/>
            <person name="Grigoriev I.V."/>
            <person name="Stajich J.E."/>
            <person name="Kennedy P.G."/>
        </authorList>
    </citation>
    <scope>NUCLEOTIDE SEQUENCE</scope>
    <source>
        <strain evidence="2">FC203</strain>
    </source>
</reference>
<keyword evidence="1" id="KW-0812">Transmembrane</keyword>
<feature type="transmembrane region" description="Helical" evidence="1">
    <location>
        <begin position="47"/>
        <end position="69"/>
    </location>
</feature>
<organism evidence="2 3">
    <name type="scientific">Suillus fuscotomentosus</name>
    <dbReference type="NCBI Taxonomy" id="1912939"/>
    <lineage>
        <taxon>Eukaryota</taxon>
        <taxon>Fungi</taxon>
        <taxon>Dikarya</taxon>
        <taxon>Basidiomycota</taxon>
        <taxon>Agaricomycotina</taxon>
        <taxon>Agaricomycetes</taxon>
        <taxon>Agaricomycetidae</taxon>
        <taxon>Boletales</taxon>
        <taxon>Suillineae</taxon>
        <taxon>Suillaceae</taxon>
        <taxon>Suillus</taxon>
    </lineage>
</organism>
<comment type="caution">
    <text evidence="2">The sequence shown here is derived from an EMBL/GenBank/DDBJ whole genome shotgun (WGS) entry which is preliminary data.</text>
</comment>
<keyword evidence="1" id="KW-1133">Transmembrane helix</keyword>
<evidence type="ECO:0000313" key="3">
    <source>
        <dbReference type="Proteomes" id="UP001195769"/>
    </source>
</evidence>
<keyword evidence="3" id="KW-1185">Reference proteome</keyword>
<evidence type="ECO:0000313" key="2">
    <source>
        <dbReference type="EMBL" id="KAG1897709.1"/>
    </source>
</evidence>
<protein>
    <submittedName>
        <fullName evidence="2">Uncharacterized protein</fullName>
    </submittedName>
</protein>
<dbReference type="GeneID" id="64666410"/>